<protein>
    <recommendedName>
        <fullName evidence="3">Glycylpeptide N-tetradecanoyltransferase</fullName>
    </recommendedName>
</protein>
<evidence type="ECO:0008006" key="3">
    <source>
        <dbReference type="Google" id="ProtNLM"/>
    </source>
</evidence>
<evidence type="ECO:0000313" key="2">
    <source>
        <dbReference type="EMBL" id="QHU34478.1"/>
    </source>
</evidence>
<dbReference type="EMBL" id="MN740572">
    <property type="protein sequence ID" value="QHU34478.1"/>
    <property type="molecule type" value="Genomic_DNA"/>
</dbReference>
<reference evidence="2" key="1">
    <citation type="journal article" date="2020" name="Nature">
        <title>Giant virus diversity and host interactions through global metagenomics.</title>
        <authorList>
            <person name="Schulz F."/>
            <person name="Roux S."/>
            <person name="Paez-Espino D."/>
            <person name="Jungbluth S."/>
            <person name="Walsh D.A."/>
            <person name="Denef V.J."/>
            <person name="McMahon K.D."/>
            <person name="Konstantinidis K.T."/>
            <person name="Eloe-Fadrosh E.A."/>
            <person name="Kyrpides N.C."/>
            <person name="Woyke T."/>
        </authorList>
    </citation>
    <scope>NUCLEOTIDE SEQUENCE</scope>
    <source>
        <strain evidence="2">GVMAG-S-1016713-123</strain>
    </source>
</reference>
<keyword evidence="1" id="KW-0812">Transmembrane</keyword>
<dbReference type="Gene3D" id="3.40.630.170">
    <property type="match status" value="1"/>
</dbReference>
<name>A0A6C0LWT6_9ZZZZ</name>
<evidence type="ECO:0000256" key="1">
    <source>
        <dbReference type="SAM" id="Phobius"/>
    </source>
</evidence>
<organism evidence="2">
    <name type="scientific">viral metagenome</name>
    <dbReference type="NCBI Taxonomy" id="1070528"/>
    <lineage>
        <taxon>unclassified sequences</taxon>
        <taxon>metagenomes</taxon>
        <taxon>organismal metagenomes</taxon>
    </lineage>
</organism>
<proteinExistence type="predicted"/>
<dbReference type="AlphaFoldDB" id="A0A6C0LWT6"/>
<keyword evidence="1" id="KW-0472">Membrane</keyword>
<feature type="transmembrane region" description="Helical" evidence="1">
    <location>
        <begin position="6"/>
        <end position="23"/>
    </location>
</feature>
<accession>A0A6C0LWT6</accession>
<keyword evidence="1" id="KW-1133">Transmembrane helix</keyword>
<sequence length="407" mass="46927">MIAFYILLTIVAVVLIFTIFIKVKYPFWSSQPVFHVYNLSYYIRPVGIIQHDLPDKNKYYSPDVVVKKIDTDNMSYLETSVTSFIQTHYLQTSMSSFVPNKSNIIPYFKGHSTPCHLSTWTIQNPILHNSGKVTAKDEIKGCMTTRPLHVDIFTVSGNKSVPSFDINYVDYLCVSSYHRKKGVAPIVIYTHQYTIQREPQRIPVSLFKREDEITGIVPLCFYKTTTFDMSKWTMLAEVPANKGVVIRCDSSNYTIVHNFIQERKNAFQICILPSIGNMISLMESENLYVYMLLNETQILQSVYFFRNCCMKHENGENNLSLVASIRVPDLPDDIFVYSCKLSITKIVKEYGEKCNYRYFSVENISSNDAIVEDLNTKNHHISSSPTAYFFYNFACPTYPSNKTFILN</sequence>